<proteinExistence type="predicted"/>
<accession>A0A8H3PF00</accession>
<dbReference type="Proteomes" id="UP000664203">
    <property type="component" value="Unassembled WGS sequence"/>
</dbReference>
<keyword evidence="2" id="KW-0732">Signal</keyword>
<dbReference type="EMBL" id="CAJPDR010000568">
    <property type="protein sequence ID" value="CAF9939781.1"/>
    <property type="molecule type" value="Genomic_DNA"/>
</dbReference>
<feature type="chain" id="PRO_5034584247" evidence="2">
    <location>
        <begin position="20"/>
        <end position="165"/>
    </location>
</feature>
<name>A0A8H3PF00_9LECA</name>
<dbReference type="AlphaFoldDB" id="A0A8H3PF00"/>
<feature type="region of interest" description="Disordered" evidence="1">
    <location>
        <begin position="75"/>
        <end position="101"/>
    </location>
</feature>
<reference evidence="3" key="1">
    <citation type="submission" date="2021-03" db="EMBL/GenBank/DDBJ databases">
        <authorList>
            <person name="Tagirdzhanova G."/>
        </authorList>
    </citation>
    <scope>NUCLEOTIDE SEQUENCE</scope>
</reference>
<keyword evidence="4" id="KW-1185">Reference proteome</keyword>
<evidence type="ECO:0000313" key="3">
    <source>
        <dbReference type="EMBL" id="CAF9939781.1"/>
    </source>
</evidence>
<gene>
    <name evidence="3" type="ORF">ALECFALPRED_008286</name>
</gene>
<protein>
    <submittedName>
        <fullName evidence="3">Uncharacterized protein</fullName>
    </submittedName>
</protein>
<evidence type="ECO:0000313" key="4">
    <source>
        <dbReference type="Proteomes" id="UP000664203"/>
    </source>
</evidence>
<feature type="signal peptide" evidence="2">
    <location>
        <begin position="1"/>
        <end position="19"/>
    </location>
</feature>
<evidence type="ECO:0000256" key="1">
    <source>
        <dbReference type="SAM" id="MobiDB-lite"/>
    </source>
</evidence>
<sequence length="165" mass="17734">MHLAIFTLAAVVCALSASALPNPPNMWYVTPSGTPDPDVIRRRDSPLHNLPNGGGFVETGGPVRREMAEVVWRVSSNGNDNDPVGRRDSPLHNPPGVPDDGIVQIEGPDPRIKDSNAWFNRLSMPIVERALRFKRAGEDGSTGFPGGSFALLLESPLSGSRSVSR</sequence>
<organism evidence="3 4">
    <name type="scientific">Alectoria fallacina</name>
    <dbReference type="NCBI Taxonomy" id="1903189"/>
    <lineage>
        <taxon>Eukaryota</taxon>
        <taxon>Fungi</taxon>
        <taxon>Dikarya</taxon>
        <taxon>Ascomycota</taxon>
        <taxon>Pezizomycotina</taxon>
        <taxon>Lecanoromycetes</taxon>
        <taxon>OSLEUM clade</taxon>
        <taxon>Lecanoromycetidae</taxon>
        <taxon>Lecanorales</taxon>
        <taxon>Lecanorineae</taxon>
        <taxon>Parmeliaceae</taxon>
        <taxon>Alectoria</taxon>
    </lineage>
</organism>
<dbReference type="OrthoDB" id="10356322at2759"/>
<evidence type="ECO:0000256" key="2">
    <source>
        <dbReference type="SAM" id="SignalP"/>
    </source>
</evidence>
<comment type="caution">
    <text evidence="3">The sequence shown here is derived from an EMBL/GenBank/DDBJ whole genome shotgun (WGS) entry which is preliminary data.</text>
</comment>